<protein>
    <submittedName>
        <fullName evidence="9">MFS transporter</fullName>
    </submittedName>
</protein>
<dbReference type="PANTHER" id="PTHR23513:SF11">
    <property type="entry name" value="STAPHYLOFERRIN A TRANSPORTER"/>
    <property type="match status" value="1"/>
</dbReference>
<dbReference type="EMBL" id="CP159279">
    <property type="protein sequence ID" value="XCH10309.1"/>
    <property type="molecule type" value="Genomic_DNA"/>
</dbReference>
<gene>
    <name evidence="9" type="ORF">ABRP34_15900</name>
</gene>
<feature type="transmembrane region" description="Helical" evidence="7">
    <location>
        <begin position="12"/>
        <end position="29"/>
    </location>
</feature>
<feature type="transmembrane region" description="Helical" evidence="7">
    <location>
        <begin position="160"/>
        <end position="187"/>
    </location>
</feature>
<dbReference type="Gene3D" id="1.20.1250.20">
    <property type="entry name" value="MFS general substrate transporter like domains"/>
    <property type="match status" value="1"/>
</dbReference>
<feature type="domain" description="Major facilitator superfamily (MFS) profile" evidence="8">
    <location>
        <begin position="1"/>
        <end position="400"/>
    </location>
</feature>
<dbReference type="GO" id="GO:0005886">
    <property type="term" value="C:plasma membrane"/>
    <property type="evidence" value="ECO:0007669"/>
    <property type="project" value="UniProtKB-SubCell"/>
</dbReference>
<dbReference type="InterPro" id="IPR020846">
    <property type="entry name" value="MFS_dom"/>
</dbReference>
<dbReference type="GO" id="GO:0022857">
    <property type="term" value="F:transmembrane transporter activity"/>
    <property type="evidence" value="ECO:0007669"/>
    <property type="project" value="InterPro"/>
</dbReference>
<feature type="transmembrane region" description="Helical" evidence="7">
    <location>
        <begin position="308"/>
        <end position="326"/>
    </location>
</feature>
<feature type="transmembrane region" description="Helical" evidence="7">
    <location>
        <begin position="285"/>
        <end position="302"/>
    </location>
</feature>
<keyword evidence="2" id="KW-0813">Transport</keyword>
<evidence type="ECO:0000313" key="9">
    <source>
        <dbReference type="EMBL" id="XCH10309.1"/>
    </source>
</evidence>
<dbReference type="InterPro" id="IPR036259">
    <property type="entry name" value="MFS_trans_sf"/>
</dbReference>
<evidence type="ECO:0000256" key="7">
    <source>
        <dbReference type="SAM" id="Phobius"/>
    </source>
</evidence>
<keyword evidence="5 7" id="KW-1133">Transmembrane helix</keyword>
<feature type="transmembrane region" description="Helical" evidence="7">
    <location>
        <begin position="259"/>
        <end position="278"/>
    </location>
</feature>
<feature type="transmembrane region" description="Helical" evidence="7">
    <location>
        <begin position="373"/>
        <end position="396"/>
    </location>
</feature>
<evidence type="ECO:0000256" key="6">
    <source>
        <dbReference type="ARBA" id="ARBA00023136"/>
    </source>
</evidence>
<dbReference type="CDD" id="cd06173">
    <property type="entry name" value="MFS_MefA_like"/>
    <property type="match status" value="1"/>
</dbReference>
<reference evidence="9" key="1">
    <citation type="submission" date="2024-06" db="EMBL/GenBank/DDBJ databases">
        <title>Biodegradation of dimethachlon by Arthrobacter sp. K5: mechanistic insights and ecological implications.</title>
        <authorList>
            <person name="Hu S."/>
            <person name="Lu P."/>
        </authorList>
    </citation>
    <scope>NUCLEOTIDE SEQUENCE</scope>
    <source>
        <strain evidence="9">K5</strain>
    </source>
</reference>
<dbReference type="InterPro" id="IPR010290">
    <property type="entry name" value="TM_effector"/>
</dbReference>
<accession>A0AAU8ENX3</accession>
<dbReference type="AlphaFoldDB" id="A0AAU8ENX3"/>
<feature type="transmembrane region" description="Helical" evidence="7">
    <location>
        <begin position="346"/>
        <end position="367"/>
    </location>
</feature>
<proteinExistence type="predicted"/>
<keyword evidence="3" id="KW-1003">Cell membrane</keyword>
<feature type="transmembrane region" description="Helical" evidence="7">
    <location>
        <begin position="79"/>
        <end position="100"/>
    </location>
</feature>
<sequence length="434" mass="44963">MSATFRALQNPNYRLWASGALVSNIGTWMQRVAQDWLVLTVLTDHSGTAVGITTALQFLPMLLLGPYAGVLADRHRKRVILLWTQSAIGLCGLVVGLLVVTGAAQLWQVYAAALCLGLASAIDGPARQAFVSELVGQDDIANAVSLNSASFNTARLTGPAIAGVLIAWAGTGPVFLLNAASFAAVLISLARIRTAGLAPAPPAVRSKHQVAEGLGYVRRRPDLVLILVLVGILGAFGMNFPITNALMSTAEFGMGPGEFGLLGSIMAVGTLAGALLAARRSGPRLRFLLGGALGLGFFTLVGSVSPSFWLYAAVLVPVGLASMTFLNSCNTSIQLSVEPQFRGRVLALYLATLQGGTALGAPLMGWLGSTFGARWSVAAGGAVVLLTGLLAVIVVVRSSRLTMRQQLLASFPRRRAVHGGSGVVSPSPGESSPG</sequence>
<evidence type="ECO:0000256" key="4">
    <source>
        <dbReference type="ARBA" id="ARBA00022692"/>
    </source>
</evidence>
<dbReference type="PANTHER" id="PTHR23513">
    <property type="entry name" value="INTEGRAL MEMBRANE EFFLUX PROTEIN-RELATED"/>
    <property type="match status" value="1"/>
</dbReference>
<evidence type="ECO:0000256" key="2">
    <source>
        <dbReference type="ARBA" id="ARBA00022448"/>
    </source>
</evidence>
<dbReference type="Pfam" id="PF05977">
    <property type="entry name" value="MFS_3"/>
    <property type="match status" value="1"/>
</dbReference>
<evidence type="ECO:0000256" key="5">
    <source>
        <dbReference type="ARBA" id="ARBA00022989"/>
    </source>
</evidence>
<dbReference type="SUPFAM" id="SSF103473">
    <property type="entry name" value="MFS general substrate transporter"/>
    <property type="match status" value="1"/>
</dbReference>
<evidence type="ECO:0000256" key="1">
    <source>
        <dbReference type="ARBA" id="ARBA00004651"/>
    </source>
</evidence>
<feature type="transmembrane region" description="Helical" evidence="7">
    <location>
        <begin position="49"/>
        <end position="72"/>
    </location>
</feature>
<dbReference type="RefSeq" id="WP_353710943.1">
    <property type="nucleotide sequence ID" value="NZ_CP159279.1"/>
</dbReference>
<feature type="transmembrane region" description="Helical" evidence="7">
    <location>
        <begin position="223"/>
        <end position="247"/>
    </location>
</feature>
<organism evidence="9">
    <name type="scientific">Arthrobacter sp. K5</name>
    <dbReference type="NCBI Taxonomy" id="2839623"/>
    <lineage>
        <taxon>Bacteria</taxon>
        <taxon>Bacillati</taxon>
        <taxon>Actinomycetota</taxon>
        <taxon>Actinomycetes</taxon>
        <taxon>Micrococcales</taxon>
        <taxon>Micrococcaceae</taxon>
        <taxon>Arthrobacter</taxon>
    </lineage>
</organism>
<keyword evidence="6 7" id="KW-0472">Membrane</keyword>
<comment type="subcellular location">
    <subcellularLocation>
        <location evidence="1">Cell membrane</location>
        <topology evidence="1">Multi-pass membrane protein</topology>
    </subcellularLocation>
</comment>
<dbReference type="PROSITE" id="PS50850">
    <property type="entry name" value="MFS"/>
    <property type="match status" value="1"/>
</dbReference>
<keyword evidence="4 7" id="KW-0812">Transmembrane</keyword>
<evidence type="ECO:0000259" key="8">
    <source>
        <dbReference type="PROSITE" id="PS50850"/>
    </source>
</evidence>
<evidence type="ECO:0000256" key="3">
    <source>
        <dbReference type="ARBA" id="ARBA00022475"/>
    </source>
</evidence>
<name>A0AAU8ENX3_9MICC</name>